<comment type="caution">
    <text evidence="1">The sequence shown here is derived from an EMBL/GenBank/DDBJ whole genome shotgun (WGS) entry which is preliminary data.</text>
</comment>
<proteinExistence type="predicted"/>
<dbReference type="Proteomes" id="UP000284178">
    <property type="component" value="Unassembled WGS sequence"/>
</dbReference>
<organism evidence="1 2">
    <name type="scientific">Holdemania filiformis</name>
    <dbReference type="NCBI Taxonomy" id="61171"/>
    <lineage>
        <taxon>Bacteria</taxon>
        <taxon>Bacillati</taxon>
        <taxon>Bacillota</taxon>
        <taxon>Erysipelotrichia</taxon>
        <taxon>Erysipelotrichales</taxon>
        <taxon>Erysipelotrichaceae</taxon>
        <taxon>Holdemania</taxon>
    </lineage>
</organism>
<dbReference type="Gene3D" id="1.10.287.1060">
    <property type="entry name" value="ESAT-6-like"/>
    <property type="match status" value="1"/>
</dbReference>
<keyword evidence="2" id="KW-1185">Reference proteome</keyword>
<dbReference type="AlphaFoldDB" id="A0A412G3P5"/>
<dbReference type="GeneID" id="83014840"/>
<dbReference type="SUPFAM" id="SSF140453">
    <property type="entry name" value="EsxAB dimer-like"/>
    <property type="match status" value="1"/>
</dbReference>
<dbReference type="RefSeq" id="WP_117894391.1">
    <property type="nucleotide sequence ID" value="NZ_CABJCV010000005.1"/>
</dbReference>
<gene>
    <name evidence="1" type="ORF">DWY25_05400</name>
</gene>
<name>A0A412G3P5_9FIRM</name>
<evidence type="ECO:0000313" key="1">
    <source>
        <dbReference type="EMBL" id="RGR75214.1"/>
    </source>
</evidence>
<dbReference type="InterPro" id="IPR036689">
    <property type="entry name" value="ESAT-6-like_sf"/>
</dbReference>
<accession>A0A412G3P5</accession>
<dbReference type="InterPro" id="IPR010310">
    <property type="entry name" value="T7SS_ESAT-6-like"/>
</dbReference>
<evidence type="ECO:0000313" key="2">
    <source>
        <dbReference type="Proteomes" id="UP000284178"/>
    </source>
</evidence>
<reference evidence="1 2" key="1">
    <citation type="submission" date="2018-08" db="EMBL/GenBank/DDBJ databases">
        <title>A genome reference for cultivated species of the human gut microbiota.</title>
        <authorList>
            <person name="Zou Y."/>
            <person name="Xue W."/>
            <person name="Luo G."/>
        </authorList>
    </citation>
    <scope>NUCLEOTIDE SEQUENCE [LARGE SCALE GENOMIC DNA]</scope>
    <source>
        <strain evidence="1 2">AF24-29</strain>
    </source>
</reference>
<protein>
    <submittedName>
        <fullName evidence="1">WXG100 family type VII secretion target</fullName>
    </submittedName>
</protein>
<sequence length="100" mass="11659">MRTIAVEPTRLEACAGQIEQLRQEVERTVARLYERVELMAANTWIGRDNLAFTTQIQGYQDDFRRVELLMQQYSEFLNASARSYRQMQEELAAQASRLAN</sequence>
<dbReference type="Pfam" id="PF06013">
    <property type="entry name" value="WXG100"/>
    <property type="match status" value="1"/>
</dbReference>
<dbReference type="EMBL" id="QRUP01000005">
    <property type="protein sequence ID" value="RGR75214.1"/>
    <property type="molecule type" value="Genomic_DNA"/>
</dbReference>